<proteinExistence type="predicted"/>
<dbReference type="Proteomes" id="UP000284842">
    <property type="component" value="Unassembled WGS sequence"/>
</dbReference>
<accession>A0A409X4E0</accession>
<feature type="region of interest" description="Disordered" evidence="2">
    <location>
        <begin position="1"/>
        <end position="26"/>
    </location>
</feature>
<name>A0A409X4E0_9AGAR</name>
<dbReference type="AlphaFoldDB" id="A0A409X4E0"/>
<protein>
    <submittedName>
        <fullName evidence="3">Uncharacterized protein</fullName>
    </submittedName>
</protein>
<gene>
    <name evidence="3" type="ORF">CVT24_012783</name>
</gene>
<keyword evidence="4" id="KW-1185">Reference proteome</keyword>
<organism evidence="3 4">
    <name type="scientific">Panaeolus cyanescens</name>
    <dbReference type="NCBI Taxonomy" id="181874"/>
    <lineage>
        <taxon>Eukaryota</taxon>
        <taxon>Fungi</taxon>
        <taxon>Dikarya</taxon>
        <taxon>Basidiomycota</taxon>
        <taxon>Agaricomycotina</taxon>
        <taxon>Agaricomycetes</taxon>
        <taxon>Agaricomycetidae</taxon>
        <taxon>Agaricales</taxon>
        <taxon>Agaricineae</taxon>
        <taxon>Galeropsidaceae</taxon>
        <taxon>Panaeolus</taxon>
    </lineage>
</organism>
<sequence length="196" mass="22556">MDSANPKGKRPYEDREEDVGLSKTRIIEDPTAIVESSFPEEHNMSSETLIAELRRATHELHDQQYQNMNLQSELDALLQTSSALRADIETDRRTNKRYKEAIELLSPQIAKMEADVAVAKAEKEAIIHELAFGNRSYKLAEWEKTDEERMIEEKRRRRAKIEGCPTPEIQELEGGVVSVCSSFFYTAERHVQNFND</sequence>
<reference evidence="3 4" key="1">
    <citation type="journal article" date="2018" name="Evol. Lett.">
        <title>Horizontal gene cluster transfer increased hallucinogenic mushroom diversity.</title>
        <authorList>
            <person name="Reynolds H.T."/>
            <person name="Vijayakumar V."/>
            <person name="Gluck-Thaler E."/>
            <person name="Korotkin H.B."/>
            <person name="Matheny P.B."/>
            <person name="Slot J.C."/>
        </authorList>
    </citation>
    <scope>NUCLEOTIDE SEQUENCE [LARGE SCALE GENOMIC DNA]</scope>
    <source>
        <strain evidence="3 4">2629</strain>
    </source>
</reference>
<evidence type="ECO:0000256" key="2">
    <source>
        <dbReference type="SAM" id="MobiDB-lite"/>
    </source>
</evidence>
<dbReference type="InParanoid" id="A0A409X4E0"/>
<feature type="coiled-coil region" evidence="1">
    <location>
        <begin position="53"/>
        <end position="129"/>
    </location>
</feature>
<evidence type="ECO:0000313" key="4">
    <source>
        <dbReference type="Proteomes" id="UP000284842"/>
    </source>
</evidence>
<keyword evidence="1" id="KW-0175">Coiled coil</keyword>
<evidence type="ECO:0000313" key="3">
    <source>
        <dbReference type="EMBL" id="PPQ85633.1"/>
    </source>
</evidence>
<dbReference type="EMBL" id="NHTK01004667">
    <property type="protein sequence ID" value="PPQ85633.1"/>
    <property type="molecule type" value="Genomic_DNA"/>
</dbReference>
<evidence type="ECO:0000256" key="1">
    <source>
        <dbReference type="SAM" id="Coils"/>
    </source>
</evidence>
<comment type="caution">
    <text evidence="3">The sequence shown here is derived from an EMBL/GenBank/DDBJ whole genome shotgun (WGS) entry which is preliminary data.</text>
</comment>